<reference evidence="2 3" key="1">
    <citation type="submission" date="2015-04" db="EMBL/GenBank/DDBJ databases">
        <title>Genome sequence of Ceratocystis platani, a major pathogen of plane trees.</title>
        <authorList>
            <person name="Belbahri L."/>
        </authorList>
    </citation>
    <scope>NUCLEOTIDE SEQUENCE [LARGE SCALE GENOMIC DNA]</scope>
    <source>
        <strain evidence="2 3">CFO</strain>
    </source>
</reference>
<protein>
    <submittedName>
        <fullName evidence="2">Uncharacterized protein</fullName>
    </submittedName>
</protein>
<sequence>MQLQQLHRLPHQPPPLGWSATPPALASAETAPVPFTRTAALGARPCGRHSCPTKYSGPLCFLSVVAPIVAIAISTAALCVHAPTATGLDASTTATTTLSGMRAAGDFHVDLLDDVEEMCQVMVSFGSVQDRLGRERERKSSQPLVQRPVRLRRRADGGVHTSPAAVTAAASTGAVRDQIQ</sequence>
<feature type="compositionally biased region" description="Basic and acidic residues" evidence="1">
    <location>
        <begin position="131"/>
        <end position="140"/>
    </location>
</feature>
<keyword evidence="3" id="KW-1185">Reference proteome</keyword>
<feature type="compositionally biased region" description="Low complexity" evidence="1">
    <location>
        <begin position="161"/>
        <end position="180"/>
    </location>
</feature>
<feature type="region of interest" description="Disordered" evidence="1">
    <location>
        <begin position="1"/>
        <end position="23"/>
    </location>
</feature>
<dbReference type="EMBL" id="LBBL01000075">
    <property type="protein sequence ID" value="KKF95860.1"/>
    <property type="molecule type" value="Genomic_DNA"/>
</dbReference>
<accession>A0A0F8B5L1</accession>
<comment type="caution">
    <text evidence="2">The sequence shown here is derived from an EMBL/GenBank/DDBJ whole genome shotgun (WGS) entry which is preliminary data.</text>
</comment>
<name>A0A0F8B5L1_CERFI</name>
<feature type="region of interest" description="Disordered" evidence="1">
    <location>
        <begin position="130"/>
        <end position="180"/>
    </location>
</feature>
<proteinExistence type="predicted"/>
<dbReference type="AlphaFoldDB" id="A0A0F8B5L1"/>
<dbReference type="Proteomes" id="UP000034841">
    <property type="component" value="Unassembled WGS sequence"/>
</dbReference>
<gene>
    <name evidence="2" type="ORF">CFO_g1789</name>
</gene>
<evidence type="ECO:0000256" key="1">
    <source>
        <dbReference type="SAM" id="MobiDB-lite"/>
    </source>
</evidence>
<organism evidence="2 3">
    <name type="scientific">Ceratocystis fimbriata f. sp. platani</name>
    <dbReference type="NCBI Taxonomy" id="88771"/>
    <lineage>
        <taxon>Eukaryota</taxon>
        <taxon>Fungi</taxon>
        <taxon>Dikarya</taxon>
        <taxon>Ascomycota</taxon>
        <taxon>Pezizomycotina</taxon>
        <taxon>Sordariomycetes</taxon>
        <taxon>Hypocreomycetidae</taxon>
        <taxon>Microascales</taxon>
        <taxon>Ceratocystidaceae</taxon>
        <taxon>Ceratocystis</taxon>
    </lineage>
</organism>
<evidence type="ECO:0000313" key="3">
    <source>
        <dbReference type="Proteomes" id="UP000034841"/>
    </source>
</evidence>
<evidence type="ECO:0000313" key="2">
    <source>
        <dbReference type="EMBL" id="KKF95860.1"/>
    </source>
</evidence>